<dbReference type="EMBL" id="KK852811">
    <property type="protein sequence ID" value="KDR15958.1"/>
    <property type="molecule type" value="Genomic_DNA"/>
</dbReference>
<dbReference type="AlphaFoldDB" id="A0A067RBB8"/>
<reference evidence="1 2" key="1">
    <citation type="journal article" date="2014" name="Nat. Commun.">
        <title>Molecular traces of alternative social organization in a termite genome.</title>
        <authorList>
            <person name="Terrapon N."/>
            <person name="Li C."/>
            <person name="Robertson H.M."/>
            <person name="Ji L."/>
            <person name="Meng X."/>
            <person name="Booth W."/>
            <person name="Chen Z."/>
            <person name="Childers C.P."/>
            <person name="Glastad K.M."/>
            <person name="Gokhale K."/>
            <person name="Gowin J."/>
            <person name="Gronenberg W."/>
            <person name="Hermansen R.A."/>
            <person name="Hu H."/>
            <person name="Hunt B.G."/>
            <person name="Huylmans A.K."/>
            <person name="Khalil S.M."/>
            <person name="Mitchell R.D."/>
            <person name="Munoz-Torres M.C."/>
            <person name="Mustard J.A."/>
            <person name="Pan H."/>
            <person name="Reese J.T."/>
            <person name="Scharf M.E."/>
            <person name="Sun F."/>
            <person name="Vogel H."/>
            <person name="Xiao J."/>
            <person name="Yang W."/>
            <person name="Yang Z."/>
            <person name="Yang Z."/>
            <person name="Zhou J."/>
            <person name="Zhu J."/>
            <person name="Brent C.S."/>
            <person name="Elsik C.G."/>
            <person name="Goodisman M.A."/>
            <person name="Liberles D.A."/>
            <person name="Roe R.M."/>
            <person name="Vargo E.L."/>
            <person name="Vilcinskas A."/>
            <person name="Wang J."/>
            <person name="Bornberg-Bauer E."/>
            <person name="Korb J."/>
            <person name="Zhang G."/>
            <person name="Liebig J."/>
        </authorList>
    </citation>
    <scope>NUCLEOTIDE SEQUENCE [LARGE SCALE GENOMIC DNA]</scope>
    <source>
        <tissue evidence="1">Whole organism</tissue>
    </source>
</reference>
<dbReference type="InParanoid" id="A0A067RBB8"/>
<gene>
    <name evidence="1" type="ORF">L798_09886</name>
</gene>
<accession>A0A067RBB8</accession>
<sequence length="111" mass="12447">MNMGVFWVVTPCNMIGLDGTHCIMMISKLCSVKKLSIGGFNQVRQLEMNCTCKLQVISIPHDVSLVTGSVQRVTSGRRIKTHERYNQYKDKLDALGIHIGCVDDNLACYVR</sequence>
<evidence type="ECO:0000313" key="1">
    <source>
        <dbReference type="EMBL" id="KDR15958.1"/>
    </source>
</evidence>
<protein>
    <submittedName>
        <fullName evidence="1">Uncharacterized protein</fullName>
    </submittedName>
</protein>
<proteinExistence type="predicted"/>
<name>A0A067RBB8_ZOONE</name>
<dbReference type="Proteomes" id="UP000027135">
    <property type="component" value="Unassembled WGS sequence"/>
</dbReference>
<keyword evidence="2" id="KW-1185">Reference proteome</keyword>
<organism evidence="1 2">
    <name type="scientific">Zootermopsis nevadensis</name>
    <name type="common">Dampwood termite</name>
    <dbReference type="NCBI Taxonomy" id="136037"/>
    <lineage>
        <taxon>Eukaryota</taxon>
        <taxon>Metazoa</taxon>
        <taxon>Ecdysozoa</taxon>
        <taxon>Arthropoda</taxon>
        <taxon>Hexapoda</taxon>
        <taxon>Insecta</taxon>
        <taxon>Pterygota</taxon>
        <taxon>Neoptera</taxon>
        <taxon>Polyneoptera</taxon>
        <taxon>Dictyoptera</taxon>
        <taxon>Blattodea</taxon>
        <taxon>Blattoidea</taxon>
        <taxon>Termitoidae</taxon>
        <taxon>Termopsidae</taxon>
        <taxon>Zootermopsis</taxon>
    </lineage>
</organism>
<evidence type="ECO:0000313" key="2">
    <source>
        <dbReference type="Proteomes" id="UP000027135"/>
    </source>
</evidence>